<dbReference type="CDD" id="cd16922">
    <property type="entry name" value="HATPase_EvgS-ArcB-TorS-like"/>
    <property type="match status" value="1"/>
</dbReference>
<dbReference type="Pfam" id="PF00072">
    <property type="entry name" value="Response_reg"/>
    <property type="match status" value="1"/>
</dbReference>
<dbReference type="CDD" id="cd17546">
    <property type="entry name" value="REC_hyHK_CKI1_RcsC-like"/>
    <property type="match status" value="1"/>
</dbReference>
<dbReference type="GO" id="GO:0005886">
    <property type="term" value="C:plasma membrane"/>
    <property type="evidence" value="ECO:0007669"/>
    <property type="project" value="TreeGrafter"/>
</dbReference>
<feature type="transmembrane region" description="Helical" evidence="8">
    <location>
        <begin position="319"/>
        <end position="341"/>
    </location>
</feature>
<keyword evidence="4" id="KW-0808">Transferase</keyword>
<feature type="transmembrane region" description="Helical" evidence="8">
    <location>
        <begin position="202"/>
        <end position="220"/>
    </location>
</feature>
<keyword evidence="8" id="KW-0812">Transmembrane</keyword>
<dbReference type="SUPFAM" id="SSF52172">
    <property type="entry name" value="CheY-like"/>
    <property type="match status" value="1"/>
</dbReference>
<dbReference type="PROSITE" id="PS50109">
    <property type="entry name" value="HIS_KIN"/>
    <property type="match status" value="1"/>
</dbReference>
<protein>
    <recommendedName>
        <fullName evidence="2">histidine kinase</fullName>
        <ecNumber evidence="2">2.7.13.3</ecNumber>
    </recommendedName>
</protein>
<accession>A0A2T9Y3L7</accession>
<dbReference type="SUPFAM" id="SSF55874">
    <property type="entry name" value="ATPase domain of HSP90 chaperone/DNA topoisomerase II/histidine kinase"/>
    <property type="match status" value="1"/>
</dbReference>
<feature type="region of interest" description="Disordered" evidence="7">
    <location>
        <begin position="2025"/>
        <end position="2113"/>
    </location>
</feature>
<dbReference type="InterPro" id="IPR003661">
    <property type="entry name" value="HisK_dim/P_dom"/>
</dbReference>
<evidence type="ECO:0000313" key="12">
    <source>
        <dbReference type="Proteomes" id="UP000245699"/>
    </source>
</evidence>
<dbReference type="Proteomes" id="UP000245699">
    <property type="component" value="Unassembled WGS sequence"/>
</dbReference>
<feature type="transmembrane region" description="Helical" evidence="8">
    <location>
        <begin position="251"/>
        <end position="269"/>
    </location>
</feature>
<feature type="transmembrane region" description="Helical" evidence="8">
    <location>
        <begin position="104"/>
        <end position="126"/>
    </location>
</feature>
<evidence type="ECO:0000256" key="7">
    <source>
        <dbReference type="SAM" id="MobiDB-lite"/>
    </source>
</evidence>
<dbReference type="PANTHER" id="PTHR43047">
    <property type="entry name" value="TWO-COMPONENT HISTIDINE PROTEIN KINASE"/>
    <property type="match status" value="1"/>
</dbReference>
<feature type="compositionally biased region" description="Polar residues" evidence="7">
    <location>
        <begin position="1278"/>
        <end position="1292"/>
    </location>
</feature>
<dbReference type="SUPFAM" id="SSF47384">
    <property type="entry name" value="Homodimeric domain of signal transducing histidine kinase"/>
    <property type="match status" value="1"/>
</dbReference>
<dbReference type="InterPro" id="IPR004358">
    <property type="entry name" value="Sig_transdc_His_kin-like_C"/>
</dbReference>
<evidence type="ECO:0000259" key="9">
    <source>
        <dbReference type="PROSITE" id="PS50109"/>
    </source>
</evidence>
<dbReference type="SMART" id="SM00388">
    <property type="entry name" value="HisKA"/>
    <property type="match status" value="1"/>
</dbReference>
<organism evidence="11 12">
    <name type="scientific">Furculomyces boomerangus</name>
    <dbReference type="NCBI Taxonomy" id="61424"/>
    <lineage>
        <taxon>Eukaryota</taxon>
        <taxon>Fungi</taxon>
        <taxon>Fungi incertae sedis</taxon>
        <taxon>Zoopagomycota</taxon>
        <taxon>Kickxellomycotina</taxon>
        <taxon>Harpellomycetes</taxon>
        <taxon>Harpellales</taxon>
        <taxon>Harpellaceae</taxon>
        <taxon>Furculomyces</taxon>
    </lineage>
</organism>
<dbReference type="SMART" id="SM00448">
    <property type="entry name" value="REC"/>
    <property type="match status" value="1"/>
</dbReference>
<dbReference type="EMBL" id="MBFT01000824">
    <property type="protein sequence ID" value="PVU86928.1"/>
    <property type="molecule type" value="Genomic_DNA"/>
</dbReference>
<comment type="caution">
    <text evidence="11">The sequence shown here is derived from an EMBL/GenBank/DDBJ whole genome shotgun (WGS) entry which is preliminary data.</text>
</comment>
<feature type="modified residue" description="4-aspartylphosphate" evidence="6">
    <location>
        <position position="2399"/>
    </location>
</feature>
<dbReference type="Pfam" id="PF00512">
    <property type="entry name" value="HisKA"/>
    <property type="match status" value="1"/>
</dbReference>
<dbReference type="PANTHER" id="PTHR43047:SF72">
    <property type="entry name" value="OSMOSENSING HISTIDINE PROTEIN KINASE SLN1"/>
    <property type="match status" value="1"/>
</dbReference>
<feature type="domain" description="Response regulatory" evidence="10">
    <location>
        <begin position="2349"/>
        <end position="2554"/>
    </location>
</feature>
<evidence type="ECO:0000259" key="10">
    <source>
        <dbReference type="PROSITE" id="PS50110"/>
    </source>
</evidence>
<dbReference type="CDD" id="cd00082">
    <property type="entry name" value="HisKA"/>
    <property type="match status" value="1"/>
</dbReference>
<comment type="catalytic activity">
    <reaction evidence="1">
        <text>ATP + protein L-histidine = ADP + protein N-phospho-L-histidine.</text>
        <dbReference type="EC" id="2.7.13.3"/>
    </reaction>
</comment>
<dbReference type="Gene3D" id="3.40.50.2300">
    <property type="match status" value="1"/>
</dbReference>
<dbReference type="InterPro" id="IPR001789">
    <property type="entry name" value="Sig_transdc_resp-reg_receiver"/>
</dbReference>
<dbReference type="InterPro" id="IPR005467">
    <property type="entry name" value="His_kinase_dom"/>
</dbReference>
<keyword evidence="12" id="KW-1185">Reference proteome</keyword>
<dbReference type="FunFam" id="3.30.565.10:FF:000010">
    <property type="entry name" value="Sensor histidine kinase RcsC"/>
    <property type="match status" value="1"/>
</dbReference>
<sequence>MDYSEFDIDRILESDLLDLIERNSYTYSNDKSFYEKIPKHPKPENQKKSLWNIGEEERNKIKNSNLIHRINIYFNHFFSTLLKRFIPIPDNPDVDNLYNFVFDIVFNLFFFSFIALWLFYSIFIFICHLKNLYNYQYLNHQNIQNPLQNSQTNHFSSQTRLNISLITKILLILFQLAKSFVILASSLSAHLILKKGKSKERFVLSTSLIIIGIFILETHTYGWTTIWSPTFIYNIMFFFGFTLNYFNSYPIAISPIIFWTLSLFLSTEIKSFERVPSSNQKLLETSSRLYFYQSLSHFLFHSKVIGIQNNFVFQHSFDFLKTFIASIFFYFCGIIVGQVALICVESACVVSYDTMQLSRKQMQLVSQLSHELRTPISAIIGWNELMMEDEHIDSERRVTMGHIHNASLHLFDLLNTILDVSKLGAKKMELQSSNFDLHSLVLSIAQIMVGKTVEGNLELLIDFPISIPRNYVGDSGRIRQILLNLLSNAIKFTGPGGEVKIIVRRLRSTALKSIIEIRIRDTGCGIPIELHSLLFREFVQIGNNDNSRAKLGTGLGLYLVKSLTEMMGGRVWIKSMPNVGSVFGVRLPLVHQHTSPTASDTNTESSLLLKEKGSSRNKPKPRLDPKNNEVILESFSKAKSGLGAIPLNDFNSDSSVLSSKESYSRANNGFDNHSDSNIKPLTPDNFKESPVNSFGINSGFNKESKKIHSSLDKIQPDFGLENTIPDYSEESVLFDWMSKTESIIIGHSQRFTEFMNQICQNRWKTKSSVIIKIENGFNKKSFNSQESININHENDPGSFYIDSPQKSVAGKNKMPIFFVDITNINTAVKWINDQNPNQNNSHIANAHLEYKKYIPNLNNQETEENTIGIRSISEWFIQAAENIVKPICLENTEDLDLKNSIEQYNSTSDSGLFASEEDRKELHSENIFISKKIGNPTMKEADSSVNGEYKQNKFEKTENSKIYLKIDKDTDSEVYNNYSDSILKYSHKHSEFGFKSKNKASKGVKQGIIVFFYTHKQINMSFLPPLIHQYYSIILCRKPVTEPIIVDLLKLAVPKLEKVVRRKCFFCLNNEHINQLHSSNQSWHNDMDFLYSIGTSNSKFNSSKLQNSSDGIISTNHSSKKEKPYIIKSDSFISYNNSAAKSKQDQSSSSENMIVINNSVETNSNNQLISISSDNQKVEPTQNTLKSPAEIFSSLEYDNIAKSSKINRGVLANNNLVDDFKPKLNNLSTPHPEKYDLKLENPQFLKMEKSFAQSKTLEDLYASSVSTSLRAKADTESGGKSNARSYVSVNSSKPKKVASDQILSETVKSQLNLILNKSKANSFESLEHLKENSRDNQTDQKAKTKNTRYSNVHSHDGNFGTKNDFSTSSISNKSVFSADSVLLKQKSDISPSVTNSRKSFEIRNRKGFSWKYTPVIGFTANWSLPKNTKKFATKEKNKTIEPTNLHTGKQSFDDVIRNAETEDLINISKKIVDRNNIDKENHSLATSSHKQKEISHYTDFQLPPRSNMHSNDEKIHFTVKTSVLEENDLTSSKDPTPITINEVEENSIPAEKAQKDLSSIPSTNIVKDIEQTNTSLRPITSRIFAAIENSKKSHQNNKENINTIDAKAYFENYKPKSKSQSANPLFDSLLKQGLTTENDSEIQRHEFEKNKNLQTDFDFNQNIQKTESDIVFDNIDSEIHLQKFETLNEKQEIDSLLKTNLNSLTNNPLKNLSQTKEKVSDETSFQEKEIAQNTEDSHYVCKYSWGNTKKKTLLDYSLTRSPNTNGIKQFELNKRIDKIDEYAKNDDSVMTGVKINVVPDTNLRTQEITNLNKGLANYKKVSNSNGKMNENDISEFIDNNEEYLGSSRFDMVDLNKNQNESKKSQIHKTTSLPTSESYKTNASLQSRDNNNLDIQGMINQQYLSSGTFETLSAPLWTTSSSAGNTHSGYDSIHNLLENRHFSDSKTSKESEKGNLLSQFISAYMEDISNNYNYFSANLSGNSAKTNIRNPSTSSKAPSHLGSDQNYYLWEDSEKQNIDMSLVKNNSVNDTSPVHTSQNSNVLFRSNDNHSPLSNNHVTSNMESFTKNESVNENNATLGNSGDQPARSGISASKSYTLDESSEQPIQSEISTKRNSERIELVQKAENDIKLLPSTKKDQVYSAKSYKERIQMLAEAVTRESIGSDLESYKKHSRFIHKIQGNEAKGIAFRNSLELAAQKHFNSQNLKNHMVLPEMQKNFYKINSSINQGNEIGDWKHSSSSEKLERFMSSYLRKQSENSSYNRIGTSSVNRLQALKDNLRNRKKIIETPRKDHPTLQNEGFSAATAELSKNEYIHKLPLHNSLSSTIKIESTLSKINPIPEHPSSAHTPRILVADDSPSNRVLLVQQLKKLGFTDVDSATDGVTACNQFQVNKYSLIFMDIQMPLVDGYQATKYIREVEKRYLLNIASGNNKDTNTDTNKIPADTASIGPNYYKNTFVTQNSSSEQRFSEASTSENKLKLQSIPESFSGTNLQSYNEDTNFSGYSRVLILALTADTSVKDSFENNKISRNLSGFDGVYCKPMGLKALYSAISLWMPWHKFEVSISKQFGSNTN</sequence>
<dbReference type="EC" id="2.7.13.3" evidence="2"/>
<feature type="region of interest" description="Disordered" evidence="7">
    <location>
        <begin position="1858"/>
        <end position="1880"/>
    </location>
</feature>
<feature type="compositionally biased region" description="Polar residues" evidence="7">
    <location>
        <begin position="593"/>
        <end position="603"/>
    </location>
</feature>
<feature type="domain" description="Histidine kinase" evidence="9">
    <location>
        <begin position="367"/>
        <end position="591"/>
    </location>
</feature>
<evidence type="ECO:0000256" key="4">
    <source>
        <dbReference type="ARBA" id="ARBA00022679"/>
    </source>
</evidence>
<dbReference type="Gene3D" id="1.10.287.130">
    <property type="match status" value="1"/>
</dbReference>
<gene>
    <name evidence="11" type="ORF">BB559_006320</name>
</gene>
<evidence type="ECO:0000256" key="6">
    <source>
        <dbReference type="PROSITE-ProRule" id="PRU00169"/>
    </source>
</evidence>
<evidence type="ECO:0000256" key="1">
    <source>
        <dbReference type="ARBA" id="ARBA00000085"/>
    </source>
</evidence>
<feature type="region of interest" description="Disordered" evidence="7">
    <location>
        <begin position="593"/>
        <end position="626"/>
    </location>
</feature>
<dbReference type="PROSITE" id="PS50110">
    <property type="entry name" value="RESPONSE_REGULATORY"/>
    <property type="match status" value="1"/>
</dbReference>
<evidence type="ECO:0000256" key="2">
    <source>
        <dbReference type="ARBA" id="ARBA00012438"/>
    </source>
</evidence>
<feature type="region of interest" description="Disordered" evidence="7">
    <location>
        <begin position="1326"/>
        <end position="1355"/>
    </location>
</feature>
<feature type="compositionally biased region" description="Basic and acidic residues" evidence="7">
    <location>
        <begin position="1326"/>
        <end position="1342"/>
    </location>
</feature>
<dbReference type="InterPro" id="IPR036890">
    <property type="entry name" value="HATPase_C_sf"/>
</dbReference>
<dbReference type="Pfam" id="PF02518">
    <property type="entry name" value="HATPase_c"/>
    <property type="match status" value="1"/>
</dbReference>
<name>A0A2T9Y3L7_9FUNG</name>
<keyword evidence="8" id="KW-1133">Transmembrane helix</keyword>
<evidence type="ECO:0000256" key="3">
    <source>
        <dbReference type="ARBA" id="ARBA00022553"/>
    </source>
</evidence>
<dbReference type="GO" id="GO:0000155">
    <property type="term" value="F:phosphorelay sensor kinase activity"/>
    <property type="evidence" value="ECO:0007669"/>
    <property type="project" value="InterPro"/>
</dbReference>
<dbReference type="PRINTS" id="PR00344">
    <property type="entry name" value="BCTRLSENSOR"/>
</dbReference>
<feature type="transmembrane region" description="Helical" evidence="8">
    <location>
        <begin position="169"/>
        <end position="193"/>
    </location>
</feature>
<feature type="compositionally biased region" description="Polar residues" evidence="7">
    <location>
        <begin position="2089"/>
        <end position="2098"/>
    </location>
</feature>
<feature type="compositionally biased region" description="Polar residues" evidence="7">
    <location>
        <begin position="2025"/>
        <end position="2082"/>
    </location>
</feature>
<reference evidence="11 12" key="1">
    <citation type="journal article" date="2018" name="MBio">
        <title>Comparative Genomics Reveals the Core Gene Toolbox for the Fungus-Insect Symbiosis.</title>
        <authorList>
            <person name="Wang Y."/>
            <person name="Stata M."/>
            <person name="Wang W."/>
            <person name="Stajich J.E."/>
            <person name="White M.M."/>
            <person name="Moncalvo J.M."/>
        </authorList>
    </citation>
    <scope>NUCLEOTIDE SEQUENCE [LARGE SCALE GENOMIC DNA]</scope>
    <source>
        <strain evidence="11 12">AUS-77-4</strain>
    </source>
</reference>
<evidence type="ECO:0000256" key="8">
    <source>
        <dbReference type="SAM" id="Phobius"/>
    </source>
</evidence>
<dbReference type="GO" id="GO:0009927">
    <property type="term" value="F:histidine phosphotransfer kinase activity"/>
    <property type="evidence" value="ECO:0007669"/>
    <property type="project" value="TreeGrafter"/>
</dbReference>
<keyword evidence="5" id="KW-0418">Kinase</keyword>
<dbReference type="Gene3D" id="3.30.565.10">
    <property type="entry name" value="Histidine kinase-like ATPase, C-terminal domain"/>
    <property type="match status" value="1"/>
</dbReference>
<dbReference type="InterPro" id="IPR003594">
    <property type="entry name" value="HATPase_dom"/>
</dbReference>
<evidence type="ECO:0000256" key="5">
    <source>
        <dbReference type="ARBA" id="ARBA00022777"/>
    </source>
</evidence>
<dbReference type="OrthoDB" id="60033at2759"/>
<feature type="compositionally biased region" description="Polar residues" evidence="7">
    <location>
        <begin position="1867"/>
        <end position="1880"/>
    </location>
</feature>
<dbReference type="InterPro" id="IPR036097">
    <property type="entry name" value="HisK_dim/P_sf"/>
</dbReference>
<keyword evidence="8" id="KW-0472">Membrane</keyword>
<dbReference type="SMART" id="SM00387">
    <property type="entry name" value="HATPase_c"/>
    <property type="match status" value="1"/>
</dbReference>
<dbReference type="STRING" id="61424.A0A2T9Y3L7"/>
<feature type="region of interest" description="Disordered" evidence="7">
    <location>
        <begin position="1268"/>
        <end position="1292"/>
    </location>
</feature>
<evidence type="ECO:0000313" key="11">
    <source>
        <dbReference type="EMBL" id="PVU86928.1"/>
    </source>
</evidence>
<keyword evidence="3 6" id="KW-0597">Phosphoprotein</keyword>
<dbReference type="InterPro" id="IPR011006">
    <property type="entry name" value="CheY-like_superfamily"/>
</dbReference>
<proteinExistence type="predicted"/>